<name>A0A090Q223_9FLAO</name>
<accession>A0A090Q223</accession>
<dbReference type="Gene3D" id="2.50.20.10">
    <property type="entry name" value="Lipoprotein localisation LolA/LolB/LppX"/>
    <property type="match status" value="1"/>
</dbReference>
<protein>
    <recommendedName>
        <fullName evidence="5">Outer membrane lipoprotein carrier protein LolA</fullName>
    </recommendedName>
</protein>
<dbReference type="InterPro" id="IPR029046">
    <property type="entry name" value="LolA/LolB/LppX"/>
</dbReference>
<keyword evidence="4" id="KW-1185">Reference proteome</keyword>
<comment type="caution">
    <text evidence="3">The sequence shown here is derived from an EMBL/GenBank/DDBJ whole genome shotgun (WGS) entry which is preliminary data.</text>
</comment>
<dbReference type="CDD" id="cd16325">
    <property type="entry name" value="LolA"/>
    <property type="match status" value="1"/>
</dbReference>
<feature type="signal peptide" evidence="2">
    <location>
        <begin position="1"/>
        <end position="27"/>
    </location>
</feature>
<dbReference type="EMBL" id="BBML01000004">
    <property type="protein sequence ID" value="GAK97045.1"/>
    <property type="molecule type" value="Genomic_DNA"/>
</dbReference>
<evidence type="ECO:0000313" key="3">
    <source>
        <dbReference type="EMBL" id="GAK97045.1"/>
    </source>
</evidence>
<dbReference type="PANTHER" id="PTHR35869:SF1">
    <property type="entry name" value="OUTER-MEMBRANE LIPOPROTEIN CARRIER PROTEIN"/>
    <property type="match status" value="1"/>
</dbReference>
<reference evidence="3" key="1">
    <citation type="journal article" date="2014" name="Genome Announc.">
        <title>Draft Genome Sequences of Marine Flavobacterium Nonlabens Strains NR17, NR24, NR27, NR32, NR33, and Ara13.</title>
        <authorList>
            <person name="Nakanishi M."/>
            <person name="Meirelles P."/>
            <person name="Suzuki R."/>
            <person name="Takatani N."/>
            <person name="Mino S."/>
            <person name="Suda W."/>
            <person name="Oshima K."/>
            <person name="Hattori M."/>
            <person name="Ohkuma M."/>
            <person name="Hosokawa M."/>
            <person name="Miyashita K."/>
            <person name="Thompson F.L."/>
            <person name="Niwa A."/>
            <person name="Sawabe T."/>
            <person name="Sawabe T."/>
        </authorList>
    </citation>
    <scope>NUCLEOTIDE SEQUENCE [LARGE SCALE GENOMIC DNA]</scope>
    <source>
        <strain evidence="3">JCM 19294</strain>
    </source>
</reference>
<dbReference type="STRING" id="319236.BST91_04090"/>
<dbReference type="Pfam" id="PF03548">
    <property type="entry name" value="LolA"/>
    <property type="match status" value="1"/>
</dbReference>
<feature type="chain" id="PRO_5001861456" description="Outer membrane lipoprotein carrier protein LolA" evidence="2">
    <location>
        <begin position="28"/>
        <end position="216"/>
    </location>
</feature>
<organism evidence="3 4">
    <name type="scientific">Nonlabens tegetincola</name>
    <dbReference type="NCBI Taxonomy" id="323273"/>
    <lineage>
        <taxon>Bacteria</taxon>
        <taxon>Pseudomonadati</taxon>
        <taxon>Bacteroidota</taxon>
        <taxon>Flavobacteriia</taxon>
        <taxon>Flavobacteriales</taxon>
        <taxon>Flavobacteriaceae</taxon>
        <taxon>Nonlabens</taxon>
    </lineage>
</organism>
<evidence type="ECO:0000256" key="2">
    <source>
        <dbReference type="SAM" id="SignalP"/>
    </source>
</evidence>
<proteinExistence type="predicted"/>
<dbReference type="eggNOG" id="COG2834">
    <property type="taxonomic scope" value="Bacteria"/>
</dbReference>
<evidence type="ECO:0000256" key="1">
    <source>
        <dbReference type="ARBA" id="ARBA00022729"/>
    </source>
</evidence>
<dbReference type="SUPFAM" id="SSF89392">
    <property type="entry name" value="Prokaryotic lipoproteins and lipoprotein localization factors"/>
    <property type="match status" value="1"/>
</dbReference>
<keyword evidence="1 2" id="KW-0732">Signal</keyword>
<dbReference type="InterPro" id="IPR004564">
    <property type="entry name" value="OM_lipoprot_carrier_LolA-like"/>
</dbReference>
<gene>
    <name evidence="3" type="ORF">JCM19294_551</name>
</gene>
<dbReference type="Proteomes" id="UP000029221">
    <property type="component" value="Unassembled WGS sequence"/>
</dbReference>
<dbReference type="PANTHER" id="PTHR35869">
    <property type="entry name" value="OUTER-MEMBRANE LIPOPROTEIN CARRIER PROTEIN"/>
    <property type="match status" value="1"/>
</dbReference>
<sequence length="216" mass="24216">MKKRTPKMKHIITAVFMIFAFAKAVTAQDAKAEKLLDEVTAKFQSYENISFLYKGNLRNAKSKTNMDIQGSARMSGEKYNVGYLGTTIIFDGTKQYVINSEDEQVTVSTLDDDNAQSITPSNMLSFYNKGYNKKMDIVKNVGGRKIQFVKLTPIKSDSNYKSVLIGIDSNTKHINEVIVTEKNGTVITFTIKSLKVNEPCLRILLYLIKKNTAATT</sequence>
<evidence type="ECO:0000313" key="4">
    <source>
        <dbReference type="Proteomes" id="UP000029221"/>
    </source>
</evidence>
<dbReference type="AlphaFoldDB" id="A0A090Q223"/>
<evidence type="ECO:0008006" key="5">
    <source>
        <dbReference type="Google" id="ProtNLM"/>
    </source>
</evidence>